<keyword evidence="10 16" id="KW-0520">NAD</keyword>
<dbReference type="AlphaFoldDB" id="A0A238IUM9"/>
<comment type="function">
    <text evidence="16">NQR complex catalyzes the reduction of ubiquinone-1 to ubiquinol by two successive reactions, coupled with the transport of Na(+) ions from the cytoplasm to the periplasm. NqrA to NqrE are probably involved in the second step, the conversion of ubisemiquinone to ubiquinol.</text>
</comment>
<dbReference type="Pfam" id="PF04205">
    <property type="entry name" value="FMN_bind"/>
    <property type="match status" value="1"/>
</dbReference>
<evidence type="ECO:0000256" key="3">
    <source>
        <dbReference type="ARBA" id="ARBA00022519"/>
    </source>
</evidence>
<reference evidence="19 20" key="1">
    <citation type="submission" date="2017-05" db="EMBL/GenBank/DDBJ databases">
        <authorList>
            <person name="Song R."/>
            <person name="Chenine A.L."/>
            <person name="Ruprecht R.M."/>
        </authorList>
    </citation>
    <scope>NUCLEOTIDE SEQUENCE [LARGE SCALE GENOMIC DNA]</scope>
    <source>
        <strain evidence="19 20">CECT 8489</strain>
    </source>
</reference>
<dbReference type="PANTHER" id="PTHR37838">
    <property type="entry name" value="NA(+)-TRANSLOCATING NADH-QUINONE REDUCTASE SUBUNIT C"/>
    <property type="match status" value="1"/>
</dbReference>
<keyword evidence="13 16" id="KW-0830">Ubiquinone</keyword>
<keyword evidence="7 16" id="KW-0812">Transmembrane</keyword>
<dbReference type="GO" id="GO:0005886">
    <property type="term" value="C:plasma membrane"/>
    <property type="evidence" value="ECO:0007669"/>
    <property type="project" value="UniProtKB-SubCell"/>
</dbReference>
<evidence type="ECO:0000256" key="7">
    <source>
        <dbReference type="ARBA" id="ARBA00022692"/>
    </source>
</evidence>
<keyword evidence="19" id="KW-0560">Oxidoreductase</keyword>
<evidence type="ECO:0000256" key="1">
    <source>
        <dbReference type="ARBA" id="ARBA00022448"/>
    </source>
</evidence>
<dbReference type="SMART" id="SM00900">
    <property type="entry name" value="FMN_bind"/>
    <property type="match status" value="1"/>
</dbReference>
<keyword evidence="20" id="KW-1185">Reference proteome</keyword>
<evidence type="ECO:0000313" key="20">
    <source>
        <dbReference type="Proteomes" id="UP000201838"/>
    </source>
</evidence>
<keyword evidence="5 16" id="KW-0285">Flavoprotein</keyword>
<keyword evidence="12 16" id="KW-0406">Ion transport</keyword>
<dbReference type="PANTHER" id="PTHR37838:SF1">
    <property type="entry name" value="NA(+)-TRANSLOCATING NADH-QUINONE REDUCTASE SUBUNIT C"/>
    <property type="match status" value="1"/>
</dbReference>
<evidence type="ECO:0000256" key="8">
    <source>
        <dbReference type="ARBA" id="ARBA00022967"/>
    </source>
</evidence>
<evidence type="ECO:0000256" key="17">
    <source>
        <dbReference type="PIRNR" id="PIRNR009437"/>
    </source>
</evidence>
<evidence type="ECO:0000256" key="13">
    <source>
        <dbReference type="ARBA" id="ARBA00023075"/>
    </source>
</evidence>
<keyword evidence="2 16" id="KW-1003">Cell membrane</keyword>
<dbReference type="InterPro" id="IPR007329">
    <property type="entry name" value="FMN-bd"/>
</dbReference>
<dbReference type="NCBIfam" id="TIGR01938">
    <property type="entry name" value="nqrC"/>
    <property type="match status" value="1"/>
</dbReference>
<evidence type="ECO:0000256" key="10">
    <source>
        <dbReference type="ARBA" id="ARBA00023027"/>
    </source>
</evidence>
<dbReference type="HAMAP" id="MF_00427">
    <property type="entry name" value="NqrC"/>
    <property type="match status" value="1"/>
</dbReference>
<dbReference type="EMBL" id="FXXQ01000001">
    <property type="protein sequence ID" value="SMX21986.1"/>
    <property type="molecule type" value="Genomic_DNA"/>
</dbReference>
<dbReference type="RefSeq" id="WP_093972454.1">
    <property type="nucleotide sequence ID" value="NZ_FXXQ01000001.1"/>
</dbReference>
<evidence type="ECO:0000256" key="16">
    <source>
        <dbReference type="HAMAP-Rule" id="MF_00427"/>
    </source>
</evidence>
<evidence type="ECO:0000256" key="5">
    <source>
        <dbReference type="ARBA" id="ARBA00022630"/>
    </source>
</evidence>
<evidence type="ECO:0000256" key="15">
    <source>
        <dbReference type="ARBA" id="ARBA00023201"/>
    </source>
</evidence>
<comment type="subcellular location">
    <subcellularLocation>
        <location evidence="16">Cell membrane</location>
        <topology evidence="16">Single-pass membrane protein</topology>
    </subcellularLocation>
</comment>
<dbReference type="OrthoDB" id="9786835at2"/>
<dbReference type="GO" id="GO:0010181">
    <property type="term" value="F:FMN binding"/>
    <property type="evidence" value="ECO:0007669"/>
    <property type="project" value="UniProtKB-UniRule"/>
</dbReference>
<dbReference type="Proteomes" id="UP000201838">
    <property type="component" value="Unassembled WGS sequence"/>
</dbReference>
<comment type="caution">
    <text evidence="16">Lacks conserved residue(s) required for the propagation of feature annotation.</text>
</comment>
<evidence type="ECO:0000256" key="2">
    <source>
        <dbReference type="ARBA" id="ARBA00022475"/>
    </source>
</evidence>
<feature type="transmembrane region" description="Helical" evidence="16">
    <location>
        <begin position="20"/>
        <end position="44"/>
    </location>
</feature>
<keyword evidence="9 16" id="KW-1133">Transmembrane helix</keyword>
<feature type="domain" description="FMN-binding" evidence="18">
    <location>
        <begin position="156"/>
        <end position="252"/>
    </location>
</feature>
<keyword evidence="11 16" id="KW-0915">Sodium</keyword>
<keyword evidence="8 16" id="KW-1278">Translocase</keyword>
<dbReference type="InterPro" id="IPR010204">
    <property type="entry name" value="NqrC"/>
</dbReference>
<keyword evidence="3" id="KW-0997">Cell inner membrane</keyword>
<comment type="subunit">
    <text evidence="16 17">Composed of six subunits; NqrA, NqrB, NqrC, NqrD, NqrE and NqrF.</text>
</comment>
<comment type="catalytic activity">
    <reaction evidence="16 17">
        <text>a ubiquinone + n Na(+)(in) + NADH + H(+) = a ubiquinol + n Na(+)(out) + NAD(+)</text>
        <dbReference type="Rhea" id="RHEA:47748"/>
        <dbReference type="Rhea" id="RHEA-COMP:9565"/>
        <dbReference type="Rhea" id="RHEA-COMP:9566"/>
        <dbReference type="ChEBI" id="CHEBI:15378"/>
        <dbReference type="ChEBI" id="CHEBI:16389"/>
        <dbReference type="ChEBI" id="CHEBI:17976"/>
        <dbReference type="ChEBI" id="CHEBI:29101"/>
        <dbReference type="ChEBI" id="CHEBI:57540"/>
        <dbReference type="ChEBI" id="CHEBI:57945"/>
        <dbReference type="EC" id="7.2.1.1"/>
    </reaction>
</comment>
<evidence type="ECO:0000256" key="4">
    <source>
        <dbReference type="ARBA" id="ARBA00022553"/>
    </source>
</evidence>
<evidence type="ECO:0000256" key="6">
    <source>
        <dbReference type="ARBA" id="ARBA00022643"/>
    </source>
</evidence>
<organism evidence="19 20">
    <name type="scientific">Boseongicola aestuarii</name>
    <dbReference type="NCBI Taxonomy" id="1470561"/>
    <lineage>
        <taxon>Bacteria</taxon>
        <taxon>Pseudomonadati</taxon>
        <taxon>Pseudomonadota</taxon>
        <taxon>Alphaproteobacteria</taxon>
        <taxon>Rhodobacterales</taxon>
        <taxon>Paracoccaceae</taxon>
        <taxon>Boseongicola</taxon>
    </lineage>
</organism>
<evidence type="ECO:0000256" key="9">
    <source>
        <dbReference type="ARBA" id="ARBA00022989"/>
    </source>
</evidence>
<keyword evidence="4 16" id="KW-0597">Phosphoprotein</keyword>
<sequence length="266" mass="28719">MLNPLSAWSGFLARPNDDRIKVFGVAILVAFFSAVLVSTASVVLKPMQDAHLEAERAERMARMIDTLPGLRSIMEEMGIDALQSRLVDLETGAFVEGIDPTSYDIQAAATDPERSVAIPDELDVARLGGRARLAPIYLLERDEELLLVVLPVVGSGYQSTLRAMLALEADLKTVAALTITEQGETPGLGARVETPEWQALWPGKQIADESGEIVISVVRGQATSPYEVDGISGATVTSNGVGNMLRYWLGPHGFGSFLERLREEGL</sequence>
<keyword evidence="6 16" id="KW-0288">FMN</keyword>
<dbReference type="GO" id="GO:0016655">
    <property type="term" value="F:oxidoreductase activity, acting on NAD(P)H, quinone or similar compound as acceptor"/>
    <property type="evidence" value="ECO:0007669"/>
    <property type="project" value="UniProtKB-UniRule"/>
</dbReference>
<comment type="similarity">
    <text evidence="16 17">Belongs to the NqrC family.</text>
</comment>
<evidence type="ECO:0000259" key="18">
    <source>
        <dbReference type="SMART" id="SM00900"/>
    </source>
</evidence>
<keyword evidence="15 16" id="KW-0739">Sodium transport</keyword>
<dbReference type="GO" id="GO:0006814">
    <property type="term" value="P:sodium ion transport"/>
    <property type="evidence" value="ECO:0007669"/>
    <property type="project" value="UniProtKB-UniRule"/>
</dbReference>
<evidence type="ECO:0000256" key="14">
    <source>
        <dbReference type="ARBA" id="ARBA00023136"/>
    </source>
</evidence>
<evidence type="ECO:0000313" key="19">
    <source>
        <dbReference type="EMBL" id="SMX21986.1"/>
    </source>
</evidence>
<dbReference type="EC" id="7.2.1.1" evidence="16 17"/>
<proteinExistence type="inferred from homology"/>
<accession>A0A238IUM9</accession>
<protein>
    <recommendedName>
        <fullName evidence="16 17">Na(+)-translocating NADH-quinone reductase subunit C</fullName>
        <shortName evidence="16 17">Na(+)-NQR subunit C</shortName>
        <shortName evidence="16 17">Na(+)-translocating NQR subunit C</shortName>
        <ecNumber evidence="16 17">7.2.1.1</ecNumber>
    </recommendedName>
    <alternativeName>
        <fullName evidence="16 17">NQR complex subunit C</fullName>
    </alternativeName>
    <alternativeName>
        <fullName evidence="16 17">NQR-1 subunit C</fullName>
    </alternativeName>
</protein>
<keyword evidence="14 16" id="KW-0472">Membrane</keyword>
<gene>
    <name evidence="16 19" type="primary">nqrC</name>
    <name evidence="19" type="ORF">BOA8489_00073</name>
</gene>
<evidence type="ECO:0000256" key="12">
    <source>
        <dbReference type="ARBA" id="ARBA00023065"/>
    </source>
</evidence>
<feature type="modified residue" description="FMN phosphoryl threonine" evidence="16">
    <location>
        <position position="235"/>
    </location>
</feature>
<name>A0A238IUM9_9RHOB</name>
<keyword evidence="1 16" id="KW-0813">Transport</keyword>
<comment type="cofactor">
    <cofactor evidence="16 17">
        <name>FMN</name>
        <dbReference type="ChEBI" id="CHEBI:58210"/>
    </cofactor>
</comment>
<evidence type="ECO:0000256" key="11">
    <source>
        <dbReference type="ARBA" id="ARBA00023053"/>
    </source>
</evidence>
<dbReference type="PIRSF" id="PIRSF009437">
    <property type="entry name" value="NQR-1_subunit_C"/>
    <property type="match status" value="1"/>
</dbReference>